<keyword evidence="2" id="KW-0733">Signal recognition particle</keyword>
<dbReference type="GO" id="GO:0008312">
    <property type="term" value="F:7S RNA binding"/>
    <property type="evidence" value="ECO:0007669"/>
    <property type="project" value="InterPro"/>
</dbReference>
<evidence type="ECO:0000313" key="4">
    <source>
        <dbReference type="EMBL" id="KKN11144.1"/>
    </source>
</evidence>
<dbReference type="InterPro" id="IPR036521">
    <property type="entry name" value="SRP19-like_sf"/>
</dbReference>
<proteinExistence type="predicted"/>
<sequence length="63" mass="7196">MVITDIAKAAANLGYKAEIESIYRYIRTWWEASGRVLINTQGKKKSKVLLEVAKEIRKLQSKS</sequence>
<dbReference type="SUPFAM" id="SSF69695">
    <property type="entry name" value="SRP19"/>
    <property type="match status" value="1"/>
</dbReference>
<comment type="caution">
    <text evidence="4">The sequence shown here is derived from an EMBL/GenBank/DDBJ whole genome shotgun (WGS) entry which is preliminary data.</text>
</comment>
<organism evidence="4">
    <name type="scientific">marine sediment metagenome</name>
    <dbReference type="NCBI Taxonomy" id="412755"/>
    <lineage>
        <taxon>unclassified sequences</taxon>
        <taxon>metagenomes</taxon>
        <taxon>ecological metagenomes</taxon>
    </lineage>
</organism>
<keyword evidence="1" id="KW-0963">Cytoplasm</keyword>
<dbReference type="GO" id="GO:0005786">
    <property type="term" value="C:signal recognition particle, endoplasmic reticulum targeting"/>
    <property type="evidence" value="ECO:0007669"/>
    <property type="project" value="UniProtKB-KW"/>
</dbReference>
<evidence type="ECO:0000256" key="3">
    <source>
        <dbReference type="ARBA" id="ARBA00023274"/>
    </source>
</evidence>
<dbReference type="Gene3D" id="3.30.56.30">
    <property type="entry name" value="Signal recognition particle, SRP19-like subunit"/>
    <property type="match status" value="1"/>
</dbReference>
<name>A0A0F9MZK3_9ZZZZ</name>
<evidence type="ECO:0000256" key="1">
    <source>
        <dbReference type="ARBA" id="ARBA00022490"/>
    </source>
</evidence>
<dbReference type="Pfam" id="PF01922">
    <property type="entry name" value="SRP19"/>
    <property type="match status" value="1"/>
</dbReference>
<keyword evidence="3" id="KW-0687">Ribonucleoprotein</keyword>
<dbReference type="EMBL" id="LAZR01004169">
    <property type="protein sequence ID" value="KKN11144.1"/>
    <property type="molecule type" value="Genomic_DNA"/>
</dbReference>
<protein>
    <submittedName>
        <fullName evidence="4">Uncharacterized protein</fullName>
    </submittedName>
</protein>
<accession>A0A0F9MZK3</accession>
<dbReference type="GO" id="GO:0006614">
    <property type="term" value="P:SRP-dependent cotranslational protein targeting to membrane"/>
    <property type="evidence" value="ECO:0007669"/>
    <property type="project" value="InterPro"/>
</dbReference>
<dbReference type="AlphaFoldDB" id="A0A0F9MZK3"/>
<gene>
    <name evidence="4" type="ORF">LCGC14_1029530</name>
</gene>
<dbReference type="InterPro" id="IPR002778">
    <property type="entry name" value="Signal_recog_particle_SRP19"/>
</dbReference>
<reference evidence="4" key="1">
    <citation type="journal article" date="2015" name="Nature">
        <title>Complex archaea that bridge the gap between prokaryotes and eukaryotes.</title>
        <authorList>
            <person name="Spang A."/>
            <person name="Saw J.H."/>
            <person name="Jorgensen S.L."/>
            <person name="Zaremba-Niedzwiedzka K."/>
            <person name="Martijn J."/>
            <person name="Lind A.E."/>
            <person name="van Eijk R."/>
            <person name="Schleper C."/>
            <person name="Guy L."/>
            <person name="Ettema T.J."/>
        </authorList>
    </citation>
    <scope>NUCLEOTIDE SEQUENCE</scope>
</reference>
<evidence type="ECO:0000256" key="2">
    <source>
        <dbReference type="ARBA" id="ARBA00023135"/>
    </source>
</evidence>